<dbReference type="EMBL" id="QGMH01000112">
    <property type="protein sequence ID" value="TVY24948.1"/>
    <property type="molecule type" value="Genomic_DNA"/>
</dbReference>
<comment type="caution">
    <text evidence="1">The sequence shown here is derived from an EMBL/GenBank/DDBJ whole genome shotgun (WGS) entry which is preliminary data.</text>
</comment>
<keyword evidence="2" id="KW-1185">Reference proteome</keyword>
<protein>
    <submittedName>
        <fullName evidence="1">Uncharacterized protein</fullName>
    </submittedName>
</protein>
<sequence>MCCKNGTTQSFKAVQREYDCLRQIKISKSATSIPARTLFGLVVDDDGVILGILEELITNEGRLSDLWAKQIRKAIALLHEIDVVWGNGSDDCFLVDFGGSYTDGWVHRTLMETRSGDDQAVEKIAKFLDDGVRH</sequence>
<accession>A0A8H8QY88</accession>
<organism evidence="1 2">
    <name type="scientific">Lachnellula hyalina</name>
    <dbReference type="NCBI Taxonomy" id="1316788"/>
    <lineage>
        <taxon>Eukaryota</taxon>
        <taxon>Fungi</taxon>
        <taxon>Dikarya</taxon>
        <taxon>Ascomycota</taxon>
        <taxon>Pezizomycotina</taxon>
        <taxon>Leotiomycetes</taxon>
        <taxon>Helotiales</taxon>
        <taxon>Lachnaceae</taxon>
        <taxon>Lachnellula</taxon>
    </lineage>
</organism>
<dbReference type="GeneID" id="41986431"/>
<reference evidence="1 2" key="1">
    <citation type="submission" date="2018-05" db="EMBL/GenBank/DDBJ databases">
        <title>Genome sequencing and assembly of the regulated plant pathogen Lachnellula willkommii and related sister species for the development of diagnostic species identification markers.</title>
        <authorList>
            <person name="Giroux E."/>
            <person name="Bilodeau G."/>
        </authorList>
    </citation>
    <scope>NUCLEOTIDE SEQUENCE [LARGE SCALE GENOMIC DNA]</scope>
    <source>
        <strain evidence="1 2">CBS 185.66</strain>
    </source>
</reference>
<dbReference type="Proteomes" id="UP000431533">
    <property type="component" value="Unassembled WGS sequence"/>
</dbReference>
<dbReference type="AlphaFoldDB" id="A0A8H8QY88"/>
<name>A0A8H8QY88_9HELO</name>
<proteinExistence type="predicted"/>
<dbReference type="OrthoDB" id="4062651at2759"/>
<evidence type="ECO:0000313" key="1">
    <source>
        <dbReference type="EMBL" id="TVY24948.1"/>
    </source>
</evidence>
<gene>
    <name evidence="1" type="ORF">LHYA1_G006233</name>
</gene>
<evidence type="ECO:0000313" key="2">
    <source>
        <dbReference type="Proteomes" id="UP000431533"/>
    </source>
</evidence>
<dbReference type="RefSeq" id="XP_031003736.1">
    <property type="nucleotide sequence ID" value="XM_031151173.1"/>
</dbReference>